<dbReference type="GO" id="GO:0005737">
    <property type="term" value="C:cytoplasm"/>
    <property type="evidence" value="ECO:0007669"/>
    <property type="project" value="UniProtKB-SubCell"/>
</dbReference>
<reference evidence="7 8" key="2">
    <citation type="submission" date="2019-04" db="EMBL/GenBank/DDBJ databases">
        <title>The genome sequence of big-headed turtle.</title>
        <authorList>
            <person name="Gong S."/>
        </authorList>
    </citation>
    <scope>NUCLEOTIDE SEQUENCE [LARGE SCALE GENOMIC DNA]</scope>
    <source>
        <strain evidence="7">DO16091913</strain>
        <tissue evidence="7">Muscle</tissue>
    </source>
</reference>
<dbReference type="InterPro" id="IPR036872">
    <property type="entry name" value="CH_dom_sf"/>
</dbReference>
<dbReference type="CDD" id="cd22223">
    <property type="entry name" value="HkD_HkRP"/>
    <property type="match status" value="1"/>
</dbReference>
<evidence type="ECO:0000256" key="5">
    <source>
        <dbReference type="SAM" id="MobiDB-lite"/>
    </source>
</evidence>
<evidence type="ECO:0000259" key="6">
    <source>
        <dbReference type="Pfam" id="PF19047"/>
    </source>
</evidence>
<dbReference type="GO" id="GO:0008017">
    <property type="term" value="F:microtubule binding"/>
    <property type="evidence" value="ECO:0007669"/>
    <property type="project" value="TreeGrafter"/>
</dbReference>
<feature type="region of interest" description="Disordered" evidence="5">
    <location>
        <begin position="1535"/>
        <end position="1602"/>
    </location>
</feature>
<feature type="region of interest" description="Disordered" evidence="5">
    <location>
        <begin position="463"/>
        <end position="490"/>
    </location>
</feature>
<dbReference type="SUPFAM" id="SSF116907">
    <property type="entry name" value="Hook domain"/>
    <property type="match status" value="1"/>
</dbReference>
<comment type="caution">
    <text evidence="7">The sequence shown here is derived from an EMBL/GenBank/DDBJ whole genome shotgun (WGS) entry which is preliminary data.</text>
</comment>
<feature type="compositionally biased region" description="Basic and acidic residues" evidence="5">
    <location>
        <begin position="726"/>
        <end position="736"/>
    </location>
</feature>
<organism evidence="7 8">
    <name type="scientific">Platysternon megacephalum</name>
    <name type="common">big-headed turtle</name>
    <dbReference type="NCBI Taxonomy" id="55544"/>
    <lineage>
        <taxon>Eukaryota</taxon>
        <taxon>Metazoa</taxon>
        <taxon>Chordata</taxon>
        <taxon>Craniata</taxon>
        <taxon>Vertebrata</taxon>
        <taxon>Euteleostomi</taxon>
        <taxon>Archelosauria</taxon>
        <taxon>Testudinata</taxon>
        <taxon>Testudines</taxon>
        <taxon>Cryptodira</taxon>
        <taxon>Durocryptodira</taxon>
        <taxon>Testudinoidea</taxon>
        <taxon>Platysternidae</taxon>
        <taxon>Platysternon</taxon>
    </lineage>
</organism>
<dbReference type="Gene3D" id="1.10.287.1490">
    <property type="match status" value="1"/>
</dbReference>
<protein>
    <submittedName>
        <fullName evidence="7">Serglycin</fullName>
    </submittedName>
</protein>
<feature type="region of interest" description="Disordered" evidence="5">
    <location>
        <begin position="907"/>
        <end position="958"/>
    </location>
</feature>
<evidence type="ECO:0000256" key="1">
    <source>
        <dbReference type="ARBA" id="ARBA00004496"/>
    </source>
</evidence>
<feature type="region of interest" description="Disordered" evidence="5">
    <location>
        <begin position="710"/>
        <end position="736"/>
    </location>
</feature>
<dbReference type="Proteomes" id="UP000297703">
    <property type="component" value="Unassembled WGS sequence"/>
</dbReference>
<dbReference type="EMBL" id="QXTE01000025">
    <property type="protein sequence ID" value="TFK12101.1"/>
    <property type="molecule type" value="Genomic_DNA"/>
</dbReference>
<feature type="region of interest" description="Disordered" evidence="5">
    <location>
        <begin position="1453"/>
        <end position="1510"/>
    </location>
</feature>
<feature type="region of interest" description="Disordered" evidence="5">
    <location>
        <begin position="1055"/>
        <end position="1086"/>
    </location>
</feature>
<dbReference type="STRING" id="55544.A0A4D9EL36"/>
<feature type="compositionally biased region" description="Basic and acidic residues" evidence="5">
    <location>
        <begin position="1453"/>
        <end position="1467"/>
    </location>
</feature>
<evidence type="ECO:0000313" key="7">
    <source>
        <dbReference type="EMBL" id="TFK12101.1"/>
    </source>
</evidence>
<dbReference type="OrthoDB" id="10254988at2759"/>
<keyword evidence="2" id="KW-0963">Cytoplasm</keyword>
<keyword evidence="8" id="KW-1185">Reference proteome</keyword>
<evidence type="ECO:0000256" key="2">
    <source>
        <dbReference type="ARBA" id="ARBA00022490"/>
    </source>
</evidence>
<dbReference type="GO" id="GO:0051959">
    <property type="term" value="F:dynein light intermediate chain binding"/>
    <property type="evidence" value="ECO:0007669"/>
    <property type="project" value="TreeGrafter"/>
</dbReference>
<feature type="coiled-coil region" evidence="4">
    <location>
        <begin position="491"/>
        <end position="587"/>
    </location>
</feature>
<feature type="coiled-coil region" evidence="4">
    <location>
        <begin position="281"/>
        <end position="460"/>
    </location>
</feature>
<dbReference type="GO" id="GO:0030705">
    <property type="term" value="P:cytoskeleton-dependent intracellular transport"/>
    <property type="evidence" value="ECO:0007669"/>
    <property type="project" value="InterPro"/>
</dbReference>
<feature type="coiled-coil region" evidence="4">
    <location>
        <begin position="1231"/>
        <end position="1313"/>
    </location>
</feature>
<feature type="domain" description="HOOK N-terminal" evidence="6">
    <location>
        <begin position="86"/>
        <end position="207"/>
    </location>
</feature>
<feature type="compositionally biased region" description="Basic and acidic residues" evidence="5">
    <location>
        <begin position="1582"/>
        <end position="1594"/>
    </location>
</feature>
<gene>
    <name evidence="7" type="ORF">DR999_PMT04543</name>
</gene>
<comment type="subcellular location">
    <subcellularLocation>
        <location evidence="1">Cytoplasm</location>
    </subcellularLocation>
</comment>
<dbReference type="PANTHER" id="PTHR18947">
    <property type="entry name" value="HOOK PROTEINS"/>
    <property type="match status" value="1"/>
</dbReference>
<evidence type="ECO:0000256" key="3">
    <source>
        <dbReference type="ARBA" id="ARBA00023054"/>
    </source>
</evidence>
<evidence type="ECO:0000256" key="4">
    <source>
        <dbReference type="SAM" id="Coils"/>
    </source>
</evidence>
<proteinExistence type="predicted"/>
<reference evidence="7 8" key="1">
    <citation type="submission" date="2019-04" db="EMBL/GenBank/DDBJ databases">
        <title>Draft genome of the big-headed turtle Platysternon megacephalum.</title>
        <authorList>
            <person name="Gong S."/>
        </authorList>
    </citation>
    <scope>NUCLEOTIDE SEQUENCE [LARGE SCALE GENOMIC DNA]</scope>
    <source>
        <strain evidence="7">DO16091913</strain>
        <tissue evidence="7">Muscle</tissue>
    </source>
</reference>
<feature type="region of interest" description="Disordered" evidence="5">
    <location>
        <begin position="1393"/>
        <end position="1414"/>
    </location>
</feature>
<feature type="coiled-coil region" evidence="4">
    <location>
        <begin position="1105"/>
        <end position="1202"/>
    </location>
</feature>
<dbReference type="GO" id="GO:0005813">
    <property type="term" value="C:centrosome"/>
    <property type="evidence" value="ECO:0007669"/>
    <property type="project" value="TreeGrafter"/>
</dbReference>
<name>A0A4D9EL36_9SAUR</name>
<accession>A0A4D9EL36</accession>
<dbReference type="Gene3D" id="1.10.418.10">
    <property type="entry name" value="Calponin-like domain"/>
    <property type="match status" value="1"/>
</dbReference>
<feature type="coiled-coil region" evidence="4">
    <location>
        <begin position="976"/>
        <end position="1031"/>
    </location>
</feature>
<dbReference type="GO" id="GO:0031122">
    <property type="term" value="P:cytoplasmic microtubule organization"/>
    <property type="evidence" value="ECO:0007669"/>
    <property type="project" value="TreeGrafter"/>
</dbReference>
<sequence>MGPLARRGGDLRPGERVSRDPLDWQWGHWRQALPGPGQGGAITALPVSAPQVRTLENLVPLGWVQDEPQSPSAPDRQARAREYFLHLADGAFLTQVMGLIDPTPWRARPPQSQQGDERLRLQTLHTLLQQLRAFYQDDLQQLILMTPPNVQLLARDPLTEQGIEEMRKLLLLLLGAAVQCEQKAEVIERIQGLDIETQTALAGAIQEVTQDPGVVLSLQWGALAELHPLELTRVLQELSFRLRGLVQERDASAERLWELQQEREVSSPHGPLSPEGPWDNRQHLGVQLADARGQARRLRQELEEKSEELLDQRQELQELEAELRRLRQEHRAVAGEARLAGLYRDELDAMREKAARAERLQGELSALRERLPTLERCRGRLEEERAFSQALLDSKAQLEGQLESARTRAQHLPQLEKENLLLRSQLEQVEEELERERQQLEELQQEKVLLEGELRQNLGESQHLSWEEEQEPNEAPNDPAETPKSLSYEVTEVTSSRLLALERENQELRRRLQEALEAPGEPRSPGLEQKNKALSKEVQRLGAELEVQQARSCQEREELSAALLGEKEQLERELRSLQEERELRSLQEQRHCEESLQSQGDPGAWAQEQQEALAESGRRLCQVEERASNLQEALRRLEATHAKALEGLTASQEARGRLEQELLRLRQELEQQRLEALLLGQLEAEAQALEKEREALRAELSQAERELAEARGSLEAERQRAGRQAEQAREAAEELRASERELGTLQRGLEQHKAALTQLEGERGALEAVLSQAERERRALDKETRRLRAQTQAQEEALAEQGRRAAQLEAQSRLQALELGGLRETAQRLQELEQESKGLREQLAAERKASAALREVMGAPGAGSARAVRSRSGVGGSSWLLQSGLTWQGALWGAGWECRLGGGVPSYSSPASPGRGHCGEHVAGDSGGQRMAMGVPPNGQGPGWGSGSRKRGHGSPPQCSESCLFLQELLSKKVKGQEREADLVRLREQLERREEEQRLLEEQQGTQQSQYQSLEQQLESSFREMLALKEEKIGALRSRVEELLVLNQHLGKELRQVKSSPGAPLPEAPGAVEQGQGNPEPVLGLRAEPESDSLSKHLIEVERSNAALLAEKEALMGRLGQLESQLGALQGELLSLQGQSGGLREESGRLQAQCGALQVEQAALLSQKAALEARASELRERLAGLEAEVRVARQERDEWRGRHEGLVRNHDKLALLHERQGTELEGLLGKQAGLKGALRALEQEHRELQDRHSHLVAQQAGLEQREAALRGERERLEGAEREHRQLGEQHARLQDEHARVQVALAAAERAQEEQQGELWGLRGRLTGLQLDQARLEAEGTALREQNHQLEVVLGRIRDQCELLAQLKGNQEEENRHLLQEIQKLSQENRSLLERSMESREQYHSEQRQHLDKLNELRREKQKLVEKIMDQYRVLEPALPKSKKSSNWIADKMKKLMKPRREPSREQQRPLAEGANSIENLPGLGQDGRAPDGDSSAPASPVPLRKASSVLSLPDTQRVHLRLNRRKLSSRVLVSESFGPGDATPRQRFRQRQRPLAFLGGSREEAAAAWEAQEGQRLPSAGSEERGLPQGKEKAPLTPQLSQ</sequence>
<keyword evidence="3 4" id="KW-0175">Coiled coil</keyword>
<dbReference type="InterPro" id="IPR043936">
    <property type="entry name" value="HOOK_N"/>
</dbReference>
<dbReference type="PANTHER" id="PTHR18947:SF35">
    <property type="entry name" value="COILED-COIL DOMAIN-CONTAINING PROTEIN 88B"/>
    <property type="match status" value="1"/>
</dbReference>
<evidence type="ECO:0000313" key="8">
    <source>
        <dbReference type="Proteomes" id="UP000297703"/>
    </source>
</evidence>
<dbReference type="Pfam" id="PF19047">
    <property type="entry name" value="HOOK_N"/>
    <property type="match status" value="1"/>
</dbReference>
<feature type="compositionally biased region" description="Basic and acidic residues" evidence="5">
    <location>
        <begin position="710"/>
        <end position="720"/>
    </location>
</feature>